<dbReference type="EMBL" id="JAPDDS010000004">
    <property type="protein sequence ID" value="MCW1884839.1"/>
    <property type="molecule type" value="Genomic_DNA"/>
</dbReference>
<evidence type="ECO:0008006" key="4">
    <source>
        <dbReference type="Google" id="ProtNLM"/>
    </source>
</evidence>
<organism evidence="2 3">
    <name type="scientific">Luteolibacter flavescens</name>
    <dbReference type="NCBI Taxonomy" id="1859460"/>
    <lineage>
        <taxon>Bacteria</taxon>
        <taxon>Pseudomonadati</taxon>
        <taxon>Verrucomicrobiota</taxon>
        <taxon>Verrucomicrobiia</taxon>
        <taxon>Verrucomicrobiales</taxon>
        <taxon>Verrucomicrobiaceae</taxon>
        <taxon>Luteolibacter</taxon>
    </lineage>
</organism>
<keyword evidence="1" id="KW-0472">Membrane</keyword>
<keyword evidence="1" id="KW-1133">Transmembrane helix</keyword>
<gene>
    <name evidence="2" type="ORF">OKA04_08875</name>
</gene>
<evidence type="ECO:0000313" key="2">
    <source>
        <dbReference type="EMBL" id="MCW1884839.1"/>
    </source>
</evidence>
<feature type="transmembrane region" description="Helical" evidence="1">
    <location>
        <begin position="37"/>
        <end position="56"/>
    </location>
</feature>
<keyword evidence="3" id="KW-1185">Reference proteome</keyword>
<evidence type="ECO:0000313" key="3">
    <source>
        <dbReference type="Proteomes" id="UP001207930"/>
    </source>
</evidence>
<evidence type="ECO:0000256" key="1">
    <source>
        <dbReference type="SAM" id="Phobius"/>
    </source>
</evidence>
<accession>A0ABT3FNQ4</accession>
<proteinExistence type="predicted"/>
<dbReference type="RefSeq" id="WP_264500796.1">
    <property type="nucleotide sequence ID" value="NZ_JAPDDS010000004.1"/>
</dbReference>
<keyword evidence="1" id="KW-0812">Transmembrane</keyword>
<reference evidence="2 3" key="1">
    <citation type="submission" date="2022-10" db="EMBL/GenBank/DDBJ databases">
        <title>Luteolibacter flavescens strain MCCC 1K03193, whole genome shotgun sequencing project.</title>
        <authorList>
            <person name="Zhao G."/>
            <person name="Shen L."/>
        </authorList>
    </citation>
    <scope>NUCLEOTIDE SEQUENCE [LARGE SCALE GENOMIC DNA]</scope>
    <source>
        <strain evidence="2 3">MCCC 1K03193</strain>
    </source>
</reference>
<dbReference type="Proteomes" id="UP001207930">
    <property type="component" value="Unassembled WGS sequence"/>
</dbReference>
<name>A0ABT3FNQ4_9BACT</name>
<feature type="transmembrane region" description="Helical" evidence="1">
    <location>
        <begin position="68"/>
        <end position="87"/>
    </location>
</feature>
<sequence>MDDERCAFGDPVVANDLIAVSDKLAGPLRVQRLKMKVAFWLLIPVITLPLLAMELMGVSLRVTGWKGVALFLVAPWPIIGILLWQIFGEKRVRRKIYREEGLYCLNCGKMPSGSGADQYEDWIAWRSCPRCEGKLKRFENDRTTPPLG</sequence>
<comment type="caution">
    <text evidence="2">The sequence shown here is derived from an EMBL/GenBank/DDBJ whole genome shotgun (WGS) entry which is preliminary data.</text>
</comment>
<protein>
    <recommendedName>
        <fullName evidence="4">Cardiolipin synthase N-terminal domain-containing protein</fullName>
    </recommendedName>
</protein>